<accession>A0ABM7XFV2</accession>
<dbReference type="InterPro" id="IPR016166">
    <property type="entry name" value="FAD-bd_PCMH"/>
</dbReference>
<protein>
    <submittedName>
        <fullName evidence="8">FAD-linked oxidase</fullName>
    </submittedName>
</protein>
<dbReference type="InterPro" id="IPR006094">
    <property type="entry name" value="Oxid_FAD_bind_N"/>
</dbReference>
<proteinExistence type="inferred from homology"/>
<dbReference type="SUPFAM" id="SSF55103">
    <property type="entry name" value="FAD-linked oxidases, C-terminal domain"/>
    <property type="match status" value="1"/>
</dbReference>
<evidence type="ECO:0000256" key="2">
    <source>
        <dbReference type="ARBA" id="ARBA00005466"/>
    </source>
</evidence>
<name>A0ABM7XFV2_9BACT</name>
<keyword evidence="3" id="KW-0285">Flavoprotein</keyword>
<evidence type="ECO:0000256" key="4">
    <source>
        <dbReference type="ARBA" id="ARBA00022827"/>
    </source>
</evidence>
<organism evidence="8 9">
    <name type="scientific">Anaeromyxobacter paludicola</name>
    <dbReference type="NCBI Taxonomy" id="2918171"/>
    <lineage>
        <taxon>Bacteria</taxon>
        <taxon>Pseudomonadati</taxon>
        <taxon>Myxococcota</taxon>
        <taxon>Myxococcia</taxon>
        <taxon>Myxococcales</taxon>
        <taxon>Cystobacterineae</taxon>
        <taxon>Anaeromyxobacteraceae</taxon>
        <taxon>Anaeromyxobacter</taxon>
    </lineage>
</organism>
<evidence type="ECO:0000256" key="1">
    <source>
        <dbReference type="ARBA" id="ARBA00001974"/>
    </source>
</evidence>
<comment type="cofactor">
    <cofactor evidence="1">
        <name>FAD</name>
        <dbReference type="ChEBI" id="CHEBI:57692"/>
    </cofactor>
</comment>
<feature type="region of interest" description="Disordered" evidence="6">
    <location>
        <begin position="1"/>
        <end position="25"/>
    </location>
</feature>
<feature type="compositionally biased region" description="Polar residues" evidence="6">
    <location>
        <begin position="1"/>
        <end position="10"/>
    </location>
</feature>
<dbReference type="InterPro" id="IPR016169">
    <property type="entry name" value="FAD-bd_PCMH_sub2"/>
</dbReference>
<dbReference type="Gene3D" id="3.40.462.20">
    <property type="match status" value="1"/>
</dbReference>
<comment type="similarity">
    <text evidence="2">Belongs to the oxygen-dependent FAD-linked oxidoreductase family.</text>
</comment>
<feature type="domain" description="FAD-binding PCMH-type" evidence="7">
    <location>
        <begin position="60"/>
        <end position="230"/>
    </location>
</feature>
<dbReference type="EMBL" id="AP025592">
    <property type="protein sequence ID" value="BDG10745.1"/>
    <property type="molecule type" value="Genomic_DNA"/>
</dbReference>
<keyword evidence="4" id="KW-0274">FAD</keyword>
<dbReference type="Proteomes" id="UP001162734">
    <property type="component" value="Chromosome"/>
</dbReference>
<dbReference type="RefSeq" id="WP_248343279.1">
    <property type="nucleotide sequence ID" value="NZ_AP025592.1"/>
</dbReference>
<dbReference type="PANTHER" id="PTHR42973">
    <property type="entry name" value="BINDING OXIDOREDUCTASE, PUTATIVE (AFU_ORTHOLOGUE AFUA_1G17690)-RELATED"/>
    <property type="match status" value="1"/>
</dbReference>
<dbReference type="Pfam" id="PF01565">
    <property type="entry name" value="FAD_binding_4"/>
    <property type="match status" value="1"/>
</dbReference>
<evidence type="ECO:0000256" key="3">
    <source>
        <dbReference type="ARBA" id="ARBA00022630"/>
    </source>
</evidence>
<dbReference type="SUPFAM" id="SSF56176">
    <property type="entry name" value="FAD-binding/transporter-associated domain-like"/>
    <property type="match status" value="1"/>
</dbReference>
<dbReference type="Pfam" id="PF08031">
    <property type="entry name" value="BBE"/>
    <property type="match status" value="1"/>
</dbReference>
<evidence type="ECO:0000313" key="9">
    <source>
        <dbReference type="Proteomes" id="UP001162734"/>
    </source>
</evidence>
<evidence type="ECO:0000256" key="6">
    <source>
        <dbReference type="SAM" id="MobiDB-lite"/>
    </source>
</evidence>
<keyword evidence="9" id="KW-1185">Reference proteome</keyword>
<keyword evidence="5" id="KW-0560">Oxidoreductase</keyword>
<sequence>MIETSTSTETGRAAPDDGHGAAWRPDPETLATLRRELRGEVCLPGEPGYEQARTIWNAMIDRRPGAVIRAAAAADVVRAVELARDRGLRLSIRGGGHHIAGNAVCEGGLMLDLTPMKAVRIDAAARTARAEPGVVLGELDQAAQAHGLATPLGINSTTGIAGLTLGGGFGWLSRKHGLTVDNLLSADVVLATGEQVRASERENAELFWALRGGGGNFGVVTSFEYRLHPVGPQVLAGLVVHPFSSAKQVLRGYREAARRAPDDLTCWVVMRKAPPLPFLPPEVHGQEVLVLAVCYVGPPEGGEAAVAPFRALGQPIADVIGPAPFTAWQQAFDPLLTPGRRNYWKSHDLLDLGDASIELLTSSAGRLPSPECEVFVAQLGGAVNRVAPTATAYPHRDVAFVVNVHTRWGDPSEDRTCVGWARDLFARLAPYATGGVYVNFMPEDEAQRVSLGAYGPNYERLARLKARYDPENLFRQNQNIQPARVAADG</sequence>
<dbReference type="PANTHER" id="PTHR42973:SF39">
    <property type="entry name" value="FAD-BINDING PCMH-TYPE DOMAIN-CONTAINING PROTEIN"/>
    <property type="match status" value="1"/>
</dbReference>
<evidence type="ECO:0000256" key="5">
    <source>
        <dbReference type="ARBA" id="ARBA00023002"/>
    </source>
</evidence>
<reference evidence="9" key="1">
    <citation type="journal article" date="2022" name="Int. J. Syst. Evol. Microbiol.">
        <title>Anaeromyxobacter oryzae sp. nov., Anaeromyxobacter diazotrophicus sp. nov. and Anaeromyxobacter paludicola sp. nov., isolated from paddy soils.</title>
        <authorList>
            <person name="Itoh H."/>
            <person name="Xu Z."/>
            <person name="Mise K."/>
            <person name="Masuda Y."/>
            <person name="Ushijima N."/>
            <person name="Hayakawa C."/>
            <person name="Shiratori Y."/>
            <person name="Senoo K."/>
        </authorList>
    </citation>
    <scope>NUCLEOTIDE SEQUENCE [LARGE SCALE GENOMIC DNA]</scope>
    <source>
        <strain evidence="9">Red630</strain>
    </source>
</reference>
<dbReference type="PROSITE" id="PS51387">
    <property type="entry name" value="FAD_PCMH"/>
    <property type="match status" value="1"/>
</dbReference>
<dbReference type="Gene3D" id="3.30.43.10">
    <property type="entry name" value="Uridine Diphospho-n-acetylenolpyruvylglucosamine Reductase, domain 2"/>
    <property type="match status" value="1"/>
</dbReference>
<dbReference type="InterPro" id="IPR016164">
    <property type="entry name" value="FAD-linked_Oxase-like_C"/>
</dbReference>
<dbReference type="InterPro" id="IPR050416">
    <property type="entry name" value="FAD-linked_Oxidoreductase"/>
</dbReference>
<dbReference type="InterPro" id="IPR036318">
    <property type="entry name" value="FAD-bd_PCMH-like_sf"/>
</dbReference>
<dbReference type="InterPro" id="IPR016167">
    <property type="entry name" value="FAD-bd_PCMH_sub1"/>
</dbReference>
<dbReference type="InterPro" id="IPR006093">
    <property type="entry name" value="Oxy_OxRdtase_FAD_BS"/>
</dbReference>
<dbReference type="Gene3D" id="3.30.465.10">
    <property type="match status" value="1"/>
</dbReference>
<dbReference type="InterPro" id="IPR012951">
    <property type="entry name" value="BBE"/>
</dbReference>
<evidence type="ECO:0000259" key="7">
    <source>
        <dbReference type="PROSITE" id="PS51387"/>
    </source>
</evidence>
<evidence type="ECO:0000313" key="8">
    <source>
        <dbReference type="EMBL" id="BDG10745.1"/>
    </source>
</evidence>
<gene>
    <name evidence="8" type="ORF">AMPC_38580</name>
</gene>
<dbReference type="PROSITE" id="PS00862">
    <property type="entry name" value="OX2_COVAL_FAD"/>
    <property type="match status" value="1"/>
</dbReference>